<dbReference type="KEGG" id="shx:MS3_00011031"/>
<dbReference type="CDD" id="cd05380">
    <property type="entry name" value="CAP_euk"/>
    <property type="match status" value="1"/>
</dbReference>
<reference evidence="2" key="1">
    <citation type="journal article" date="2012" name="Nat. Genet.">
        <title>Whole-genome sequence of Schistosoma haematobium.</title>
        <authorList>
            <person name="Young N.D."/>
            <person name="Jex A.R."/>
            <person name="Li B."/>
            <person name="Liu S."/>
            <person name="Yang L."/>
            <person name="Xiong Z."/>
            <person name="Li Y."/>
            <person name="Cantacessi C."/>
            <person name="Hall R.S."/>
            <person name="Xu X."/>
            <person name="Chen F."/>
            <person name="Wu X."/>
            <person name="Zerlotini A."/>
            <person name="Oliveira G."/>
            <person name="Hofmann A."/>
            <person name="Zhang G."/>
            <person name="Fang X."/>
            <person name="Kang Y."/>
            <person name="Campbell B.E."/>
            <person name="Loukas A."/>
            <person name="Ranganathan S."/>
            <person name="Rollinson D."/>
            <person name="Rinaldi G."/>
            <person name="Brindley P.J."/>
            <person name="Yang H."/>
            <person name="Wang J."/>
            <person name="Wang J."/>
            <person name="Gasser R.B."/>
        </authorList>
    </citation>
    <scope>NUCLEOTIDE SEQUENCE</scope>
</reference>
<evidence type="ECO:0000313" key="2">
    <source>
        <dbReference type="EMBL" id="KAH9581239.1"/>
    </source>
</evidence>
<feature type="domain" description="SCP" evidence="1">
    <location>
        <begin position="25"/>
        <end position="164"/>
    </location>
</feature>
<dbReference type="CTD" id="75578342"/>
<dbReference type="SMART" id="SM00198">
    <property type="entry name" value="SCP"/>
    <property type="match status" value="1"/>
</dbReference>
<dbReference type="RefSeq" id="XP_051065389.1">
    <property type="nucleotide sequence ID" value="XM_051219440.1"/>
</dbReference>
<gene>
    <name evidence="2" type="primary">GLIPR1L1_9</name>
    <name evidence="2" type="ORF">MS3_00011031</name>
</gene>
<dbReference type="EMBL" id="AMPZ03000006">
    <property type="protein sequence ID" value="KAH9581239.1"/>
    <property type="molecule type" value="Genomic_DNA"/>
</dbReference>
<dbReference type="SUPFAM" id="SSF55797">
    <property type="entry name" value="PR-1-like"/>
    <property type="match status" value="1"/>
</dbReference>
<dbReference type="Gene3D" id="3.40.33.10">
    <property type="entry name" value="CAP"/>
    <property type="match status" value="1"/>
</dbReference>
<dbReference type="AlphaFoldDB" id="A0A922IK19"/>
<dbReference type="InterPro" id="IPR014044">
    <property type="entry name" value="CAP_dom"/>
</dbReference>
<reference evidence="2" key="3">
    <citation type="submission" date="2021-06" db="EMBL/GenBank/DDBJ databases">
        <title>Chromosome-level genome assembly for S. haematobium.</title>
        <authorList>
            <person name="Stroehlein A.J."/>
        </authorList>
    </citation>
    <scope>NUCLEOTIDE SEQUENCE</scope>
</reference>
<evidence type="ECO:0000313" key="3">
    <source>
        <dbReference type="Proteomes" id="UP000471633"/>
    </source>
</evidence>
<accession>A0A922IK19</accession>
<proteinExistence type="predicted"/>
<dbReference type="Pfam" id="PF00188">
    <property type="entry name" value="CAP"/>
    <property type="match status" value="1"/>
</dbReference>
<reference evidence="2" key="2">
    <citation type="journal article" date="2019" name="Gigascience">
        <title>High-quality Schistosoma haematobium genome achieved by single-molecule and long-range sequencing.</title>
        <authorList>
            <person name="Stroehlein A.J."/>
            <person name="Korhonen P.K."/>
            <person name="Chong T.M."/>
            <person name="Lim Y.L."/>
            <person name="Chan K.G."/>
            <person name="Webster B."/>
            <person name="Rollinson D."/>
            <person name="Brindley P.J."/>
            <person name="Gasser R.B."/>
            <person name="Young N.D."/>
        </authorList>
    </citation>
    <scope>NUCLEOTIDE SEQUENCE</scope>
</reference>
<sequence length="278" mass="31905">MFNILIIYIIINYVYCVNINRKLDKNSEEILELHRKYRQDLVDCKVDGQPPAKYMSPLKWNYDLAAQAQKLANQCMFQQEIPYSDEFLCVGQNIVVCPTIKSGVDAWFNEHKLYDYNQNNCMECLHYTQMAWANTTDIGCGVASCPRYGLSIVCNYGPGGNWTDEKPYEVKSRELCPEKQNIPKDSFQTMRENTQRAPLSIANVNHKLSSTGSSGSRVHERRPNSQCVPTNIIQNNLFNTKSIYGKKALHMLLKSVRSGSGLGYVQGQHNNRRVRYRN</sequence>
<protein>
    <submittedName>
        <fullName evidence="2">GLIPR1-like protein 1</fullName>
    </submittedName>
</protein>
<name>A0A922IK19_SCHHA</name>
<dbReference type="PANTHER" id="PTHR10334">
    <property type="entry name" value="CYSTEINE-RICH SECRETORY PROTEIN-RELATED"/>
    <property type="match status" value="1"/>
</dbReference>
<dbReference type="PRINTS" id="PR00837">
    <property type="entry name" value="V5TPXLIKE"/>
</dbReference>
<reference evidence="2" key="4">
    <citation type="journal article" date="2022" name="PLoS Pathog.">
        <title>Chromosome-level genome of Schistosoma haematobium underpins genome-wide explorations of molecular variation.</title>
        <authorList>
            <person name="Stroehlein A.J."/>
            <person name="Korhonen P.K."/>
            <person name="Lee V.V."/>
            <person name="Ralph S.A."/>
            <person name="Mentink-Kane M."/>
            <person name="You H."/>
            <person name="McManus D.P."/>
            <person name="Tchuente L.T."/>
            <person name="Stothard J.R."/>
            <person name="Kaur P."/>
            <person name="Dudchenko O."/>
            <person name="Aiden E.L."/>
            <person name="Yang B."/>
            <person name="Yang H."/>
            <person name="Emery A.M."/>
            <person name="Webster B.L."/>
            <person name="Brindley P.J."/>
            <person name="Rollinson D."/>
            <person name="Chang B.C.H."/>
            <person name="Gasser R.B."/>
            <person name="Young N.D."/>
        </authorList>
    </citation>
    <scope>NUCLEOTIDE SEQUENCE</scope>
</reference>
<evidence type="ECO:0000259" key="1">
    <source>
        <dbReference type="SMART" id="SM00198"/>
    </source>
</evidence>
<organism evidence="2 3">
    <name type="scientific">Schistosoma haematobium</name>
    <name type="common">Blood fluke</name>
    <dbReference type="NCBI Taxonomy" id="6185"/>
    <lineage>
        <taxon>Eukaryota</taxon>
        <taxon>Metazoa</taxon>
        <taxon>Spiralia</taxon>
        <taxon>Lophotrochozoa</taxon>
        <taxon>Platyhelminthes</taxon>
        <taxon>Trematoda</taxon>
        <taxon>Digenea</taxon>
        <taxon>Strigeidida</taxon>
        <taxon>Schistosomatoidea</taxon>
        <taxon>Schistosomatidae</taxon>
        <taxon>Schistosoma</taxon>
    </lineage>
</organism>
<keyword evidence="3" id="KW-1185">Reference proteome</keyword>
<dbReference type="GeneID" id="75578342"/>
<comment type="caution">
    <text evidence="2">The sequence shown here is derived from an EMBL/GenBank/DDBJ whole genome shotgun (WGS) entry which is preliminary data.</text>
</comment>
<dbReference type="InterPro" id="IPR001283">
    <property type="entry name" value="CRISP-related"/>
</dbReference>
<dbReference type="Proteomes" id="UP000471633">
    <property type="component" value="Unassembled WGS sequence"/>
</dbReference>
<dbReference type="InterPro" id="IPR035940">
    <property type="entry name" value="CAP_sf"/>
</dbReference>